<proteinExistence type="predicted"/>
<evidence type="ECO:0000256" key="1">
    <source>
        <dbReference type="SAM" id="Phobius"/>
    </source>
</evidence>
<accession>A0A0E9UNV4</accession>
<reference evidence="2" key="1">
    <citation type="submission" date="2014-11" db="EMBL/GenBank/DDBJ databases">
        <authorList>
            <person name="Amaro Gonzalez C."/>
        </authorList>
    </citation>
    <scope>NUCLEOTIDE SEQUENCE</scope>
</reference>
<protein>
    <submittedName>
        <fullName evidence="2">Uncharacterized protein</fullName>
    </submittedName>
</protein>
<keyword evidence="1" id="KW-1133">Transmembrane helix</keyword>
<dbReference type="EMBL" id="GBXM01041105">
    <property type="protein sequence ID" value="JAH67472.1"/>
    <property type="molecule type" value="Transcribed_RNA"/>
</dbReference>
<name>A0A0E9UNV4_ANGAN</name>
<organism evidence="2">
    <name type="scientific">Anguilla anguilla</name>
    <name type="common">European freshwater eel</name>
    <name type="synonym">Muraena anguilla</name>
    <dbReference type="NCBI Taxonomy" id="7936"/>
    <lineage>
        <taxon>Eukaryota</taxon>
        <taxon>Metazoa</taxon>
        <taxon>Chordata</taxon>
        <taxon>Craniata</taxon>
        <taxon>Vertebrata</taxon>
        <taxon>Euteleostomi</taxon>
        <taxon>Actinopterygii</taxon>
        <taxon>Neopterygii</taxon>
        <taxon>Teleostei</taxon>
        <taxon>Anguilliformes</taxon>
        <taxon>Anguillidae</taxon>
        <taxon>Anguilla</taxon>
    </lineage>
</organism>
<dbReference type="AlphaFoldDB" id="A0A0E9UNV4"/>
<keyword evidence="1" id="KW-0812">Transmembrane</keyword>
<sequence length="72" mass="8232">MCVEFMPGLLLETFGTECLSEIFGGSSFVRNRTENSVLQYRVFHHIWLTLYIFLINGLWQLLVCGNICNGVS</sequence>
<keyword evidence="1" id="KW-0472">Membrane</keyword>
<evidence type="ECO:0000313" key="2">
    <source>
        <dbReference type="EMBL" id="JAH67472.1"/>
    </source>
</evidence>
<reference evidence="2" key="2">
    <citation type="journal article" date="2015" name="Fish Shellfish Immunol.">
        <title>Early steps in the European eel (Anguilla anguilla)-Vibrio vulnificus interaction in the gills: Role of the RtxA13 toxin.</title>
        <authorList>
            <person name="Callol A."/>
            <person name="Pajuelo D."/>
            <person name="Ebbesson L."/>
            <person name="Teles M."/>
            <person name="MacKenzie S."/>
            <person name="Amaro C."/>
        </authorList>
    </citation>
    <scope>NUCLEOTIDE SEQUENCE</scope>
</reference>
<feature type="transmembrane region" description="Helical" evidence="1">
    <location>
        <begin position="46"/>
        <end position="68"/>
    </location>
</feature>